<organism evidence="1 2">
    <name type="scientific">Caerostris darwini</name>
    <dbReference type="NCBI Taxonomy" id="1538125"/>
    <lineage>
        <taxon>Eukaryota</taxon>
        <taxon>Metazoa</taxon>
        <taxon>Ecdysozoa</taxon>
        <taxon>Arthropoda</taxon>
        <taxon>Chelicerata</taxon>
        <taxon>Arachnida</taxon>
        <taxon>Araneae</taxon>
        <taxon>Araneomorphae</taxon>
        <taxon>Entelegynae</taxon>
        <taxon>Araneoidea</taxon>
        <taxon>Araneidae</taxon>
        <taxon>Caerostris</taxon>
    </lineage>
</organism>
<protein>
    <submittedName>
        <fullName evidence="1">Uncharacterized protein</fullName>
    </submittedName>
</protein>
<name>A0AAV4P692_9ARAC</name>
<evidence type="ECO:0000313" key="2">
    <source>
        <dbReference type="Proteomes" id="UP001054837"/>
    </source>
</evidence>
<dbReference type="EMBL" id="BPLQ01002337">
    <property type="protein sequence ID" value="GIX91686.1"/>
    <property type="molecule type" value="Genomic_DNA"/>
</dbReference>
<reference evidence="1 2" key="1">
    <citation type="submission" date="2021-06" db="EMBL/GenBank/DDBJ databases">
        <title>Caerostris darwini draft genome.</title>
        <authorList>
            <person name="Kono N."/>
            <person name="Arakawa K."/>
        </authorList>
    </citation>
    <scope>NUCLEOTIDE SEQUENCE [LARGE SCALE GENOMIC DNA]</scope>
</reference>
<comment type="caution">
    <text evidence="1">The sequence shown here is derived from an EMBL/GenBank/DDBJ whole genome shotgun (WGS) entry which is preliminary data.</text>
</comment>
<keyword evidence="2" id="KW-1185">Reference proteome</keyword>
<sequence length="76" mass="8977">MKEKWQKKVLTPTQKRLLRIRDREDDFVIHVLCDQLALLPTWLLAVGDLLVKQVHRNFPRAVLMLRDMQVEGWGIG</sequence>
<gene>
    <name evidence="1" type="ORF">CDAR_4661</name>
</gene>
<dbReference type="Proteomes" id="UP001054837">
    <property type="component" value="Unassembled WGS sequence"/>
</dbReference>
<accession>A0AAV4P692</accession>
<proteinExistence type="predicted"/>
<evidence type="ECO:0000313" key="1">
    <source>
        <dbReference type="EMBL" id="GIX91686.1"/>
    </source>
</evidence>
<dbReference type="AlphaFoldDB" id="A0AAV4P692"/>